<organism evidence="2 3">
    <name type="scientific">Rhizopogon vesiculosus</name>
    <dbReference type="NCBI Taxonomy" id="180088"/>
    <lineage>
        <taxon>Eukaryota</taxon>
        <taxon>Fungi</taxon>
        <taxon>Dikarya</taxon>
        <taxon>Basidiomycota</taxon>
        <taxon>Agaricomycotina</taxon>
        <taxon>Agaricomycetes</taxon>
        <taxon>Agaricomycetidae</taxon>
        <taxon>Boletales</taxon>
        <taxon>Suillineae</taxon>
        <taxon>Rhizopogonaceae</taxon>
        <taxon>Rhizopogon</taxon>
    </lineage>
</organism>
<proteinExistence type="predicted"/>
<dbReference type="EMBL" id="LVVM01000305">
    <property type="protein sequence ID" value="OJA21014.1"/>
    <property type="molecule type" value="Genomic_DNA"/>
</dbReference>
<evidence type="ECO:0000256" key="1">
    <source>
        <dbReference type="SAM" id="MobiDB-lite"/>
    </source>
</evidence>
<evidence type="ECO:0000313" key="3">
    <source>
        <dbReference type="Proteomes" id="UP000183567"/>
    </source>
</evidence>
<dbReference type="OrthoDB" id="2688866at2759"/>
<reference evidence="2 3" key="1">
    <citation type="submission" date="2016-03" db="EMBL/GenBank/DDBJ databases">
        <title>Comparative genomics of the ectomycorrhizal sister species Rhizopogon vinicolor and Rhizopogon vesiculosus (Basidiomycota: Boletales) reveals a divergence of the mating type B locus.</title>
        <authorList>
            <person name="Mujic A.B."/>
            <person name="Kuo A."/>
            <person name="Tritt A."/>
            <person name="Lipzen A."/>
            <person name="Chen C."/>
            <person name="Johnson J."/>
            <person name="Sharma A."/>
            <person name="Barry K."/>
            <person name="Grigoriev I.V."/>
            <person name="Spatafora J.W."/>
        </authorList>
    </citation>
    <scope>NUCLEOTIDE SEQUENCE [LARGE SCALE GENOMIC DNA]</scope>
    <source>
        <strain evidence="2 3">AM-OR11-056</strain>
    </source>
</reference>
<dbReference type="AlphaFoldDB" id="A0A1J8QH38"/>
<feature type="compositionally biased region" description="Basic and acidic residues" evidence="1">
    <location>
        <begin position="66"/>
        <end position="75"/>
    </location>
</feature>
<dbReference type="Proteomes" id="UP000183567">
    <property type="component" value="Unassembled WGS sequence"/>
</dbReference>
<feature type="region of interest" description="Disordered" evidence="1">
    <location>
        <begin position="66"/>
        <end position="99"/>
    </location>
</feature>
<gene>
    <name evidence="2" type="ORF">AZE42_02355</name>
</gene>
<sequence>MPKSVFSSIADTITLLLNTPIVPPLSKGTTDVALTDLSHLTPRVEVEALELKRSCSADLAAGDDIHLERISDESGRTSTSTESQGNSGQSARDDLLPRIVGPPVVYQVSRRSSHAH</sequence>
<keyword evidence="3" id="KW-1185">Reference proteome</keyword>
<evidence type="ECO:0000313" key="2">
    <source>
        <dbReference type="EMBL" id="OJA21014.1"/>
    </source>
</evidence>
<name>A0A1J8QH38_9AGAM</name>
<accession>A0A1J8QH38</accession>
<feature type="compositionally biased region" description="Polar residues" evidence="1">
    <location>
        <begin position="76"/>
        <end position="90"/>
    </location>
</feature>
<comment type="caution">
    <text evidence="2">The sequence shown here is derived from an EMBL/GenBank/DDBJ whole genome shotgun (WGS) entry which is preliminary data.</text>
</comment>
<protein>
    <submittedName>
        <fullName evidence="2">Uncharacterized protein</fullName>
    </submittedName>
</protein>